<evidence type="ECO:0000313" key="4">
    <source>
        <dbReference type="EMBL" id="MFD2170392.1"/>
    </source>
</evidence>
<keyword evidence="1 4" id="KW-0808">Transferase</keyword>
<dbReference type="InterPro" id="IPR000182">
    <property type="entry name" value="GNAT_dom"/>
</dbReference>
<protein>
    <submittedName>
        <fullName evidence="4">GNAT family N-acetyltransferase</fullName>
        <ecNumber evidence="4">2.3.1.-</ecNumber>
    </submittedName>
</protein>
<evidence type="ECO:0000259" key="3">
    <source>
        <dbReference type="PROSITE" id="PS51186"/>
    </source>
</evidence>
<dbReference type="EC" id="2.3.1.-" evidence="4"/>
<evidence type="ECO:0000256" key="2">
    <source>
        <dbReference type="ARBA" id="ARBA00023315"/>
    </source>
</evidence>
<dbReference type="Gene3D" id="3.40.630.30">
    <property type="match status" value="1"/>
</dbReference>
<accession>A0ABW4ZWV3</accession>
<dbReference type="PANTHER" id="PTHR43877">
    <property type="entry name" value="AMINOALKYLPHOSPHONATE N-ACETYLTRANSFERASE-RELATED-RELATED"/>
    <property type="match status" value="1"/>
</dbReference>
<dbReference type="Proteomes" id="UP001597343">
    <property type="component" value="Unassembled WGS sequence"/>
</dbReference>
<dbReference type="GO" id="GO:0016746">
    <property type="term" value="F:acyltransferase activity"/>
    <property type="evidence" value="ECO:0007669"/>
    <property type="project" value="UniProtKB-KW"/>
</dbReference>
<proteinExistence type="predicted"/>
<comment type="caution">
    <text evidence="4">The sequence shown here is derived from an EMBL/GenBank/DDBJ whole genome shotgun (WGS) entry which is preliminary data.</text>
</comment>
<dbReference type="PANTHER" id="PTHR43877:SF1">
    <property type="entry name" value="ACETYLTRANSFERASE"/>
    <property type="match status" value="1"/>
</dbReference>
<dbReference type="RefSeq" id="WP_386046302.1">
    <property type="nucleotide sequence ID" value="NZ_JBHUIO010000005.1"/>
</dbReference>
<sequence length="286" mass="32194">MTTFHILTKTAFSEQEIADVAALEQLCDERDQITLRIGTEYLSSRPGDKAHDFLCYDHGRLIGYLCWLSFDDKEAEINGMVHPDFRRRGVFRSLLQAAEAEMRPRGIDTLVYLIDDRSSSGRDFAQHLGAVYRNAEYTMTLGTFAPPVTRDAALRLRPAAEADFQFMVTCSAQAFGDTEEWTRDLLTRTNEPNRTAYIAELGGEPIAMIRVLRDEREVADIHGFSVLPAFQGRGFGRQILADTVQSLKGEGRTTIRLDVVIENERALALYQSVGFAVSSAVHFYVR</sequence>
<evidence type="ECO:0000313" key="5">
    <source>
        <dbReference type="Proteomes" id="UP001597343"/>
    </source>
</evidence>
<evidence type="ECO:0000256" key="1">
    <source>
        <dbReference type="ARBA" id="ARBA00022679"/>
    </source>
</evidence>
<keyword evidence="2 4" id="KW-0012">Acyltransferase</keyword>
<keyword evidence="5" id="KW-1185">Reference proteome</keyword>
<dbReference type="InterPro" id="IPR050832">
    <property type="entry name" value="Bact_Acetyltransf"/>
</dbReference>
<dbReference type="PROSITE" id="PS51186">
    <property type="entry name" value="GNAT"/>
    <property type="match status" value="2"/>
</dbReference>
<gene>
    <name evidence="4" type="ORF">ACFSOY_10305</name>
</gene>
<dbReference type="InterPro" id="IPR016181">
    <property type="entry name" value="Acyl_CoA_acyltransferase"/>
</dbReference>
<dbReference type="Pfam" id="PF00583">
    <property type="entry name" value="Acetyltransf_1"/>
    <property type="match status" value="2"/>
</dbReference>
<feature type="domain" description="N-acetyltransferase" evidence="3">
    <location>
        <begin position="154"/>
        <end position="286"/>
    </location>
</feature>
<dbReference type="CDD" id="cd04301">
    <property type="entry name" value="NAT_SF"/>
    <property type="match status" value="2"/>
</dbReference>
<organism evidence="4 5">
    <name type="scientific">Tumebacillus lipolyticus</name>
    <dbReference type="NCBI Taxonomy" id="1280370"/>
    <lineage>
        <taxon>Bacteria</taxon>
        <taxon>Bacillati</taxon>
        <taxon>Bacillota</taxon>
        <taxon>Bacilli</taxon>
        <taxon>Bacillales</taxon>
        <taxon>Alicyclobacillaceae</taxon>
        <taxon>Tumebacillus</taxon>
    </lineage>
</organism>
<dbReference type="EMBL" id="JBHUIO010000005">
    <property type="protein sequence ID" value="MFD2170392.1"/>
    <property type="molecule type" value="Genomic_DNA"/>
</dbReference>
<name>A0ABW4ZWV3_9BACL</name>
<feature type="domain" description="N-acetyltransferase" evidence="3">
    <location>
        <begin position="10"/>
        <end position="161"/>
    </location>
</feature>
<reference evidence="5" key="1">
    <citation type="journal article" date="2019" name="Int. J. Syst. Evol. Microbiol.">
        <title>The Global Catalogue of Microorganisms (GCM) 10K type strain sequencing project: providing services to taxonomists for standard genome sequencing and annotation.</title>
        <authorList>
            <consortium name="The Broad Institute Genomics Platform"/>
            <consortium name="The Broad Institute Genome Sequencing Center for Infectious Disease"/>
            <person name="Wu L."/>
            <person name="Ma J."/>
        </authorList>
    </citation>
    <scope>NUCLEOTIDE SEQUENCE [LARGE SCALE GENOMIC DNA]</scope>
    <source>
        <strain evidence="5">CGMCC 1.13574</strain>
    </source>
</reference>
<dbReference type="SUPFAM" id="SSF55729">
    <property type="entry name" value="Acyl-CoA N-acyltransferases (Nat)"/>
    <property type="match status" value="2"/>
</dbReference>